<sequence length="459" mass="52792">MGTETKLNCYTENTTSAGIVRVPTKVATDKTCSNNKTSTSFSNVPFVPIHIDENDVIEGAKQIITSIRPSWNLSFVQFKKFTDGITNKLVGCFYNPPEDHNVASLANGVNGIHICSEELTAQNIDSPVDENNDSGNLSDAEADADTDAESQNYSNTNTSNQKQKDVILVRIYGNKTDLLIDRKAETRNIILLHSYGFAPTLYATFKNGLVYDFVPGVTLNTESVLLPEIWSLVAQRMANMHRVVKPDWNRNEKPVPMLWKKTQSFFDLVPERFSDAEKQNRLEGVFLPIKRMRDEFAELYKHLERLDSPLVFAHNDLLLGNVVYTESRKTVTFIDYEYADYNFQAFDIGNHFAEFAGVDTVDYTRYPSRDFQLKWLRVYLQAYLQKSDVTDAEVERLYVQVNQFALAAHFFWTIWCLIQAEHSTLDFDYVDYAFLRYNEYLARKDEFMSLDERLPKCKI</sequence>
<dbReference type="InterPro" id="IPR011009">
    <property type="entry name" value="Kinase-like_dom_sf"/>
</dbReference>
<dbReference type="EC" id="2.7.1.82" evidence="5"/>
<feature type="region of interest" description="Disordered" evidence="6">
    <location>
        <begin position="125"/>
        <end position="159"/>
    </location>
</feature>
<evidence type="ECO:0000256" key="5">
    <source>
        <dbReference type="ARBA" id="ARBA00038874"/>
    </source>
</evidence>
<comment type="similarity">
    <text evidence="4">Belongs to the choline/ethanolamine kinase family.</text>
</comment>
<evidence type="ECO:0000313" key="8">
    <source>
        <dbReference type="RefSeq" id="XP_058983195.1"/>
    </source>
</evidence>
<keyword evidence="7" id="KW-1185">Reference proteome</keyword>
<dbReference type="Gene3D" id="3.90.1200.10">
    <property type="match status" value="1"/>
</dbReference>
<keyword evidence="1" id="KW-0594">Phospholipid biosynthesis</keyword>
<dbReference type="PANTHER" id="PTHR22603">
    <property type="entry name" value="CHOLINE/ETHANOALAMINE KINASE"/>
    <property type="match status" value="1"/>
</dbReference>
<name>A0ABM3VBM4_MUSDO</name>
<dbReference type="Proteomes" id="UP001652621">
    <property type="component" value="Unplaced"/>
</dbReference>
<dbReference type="GO" id="GO:0016301">
    <property type="term" value="F:kinase activity"/>
    <property type="evidence" value="ECO:0007669"/>
    <property type="project" value="UniProtKB-KW"/>
</dbReference>
<dbReference type="Gene3D" id="3.30.200.20">
    <property type="entry name" value="Phosphorylase Kinase, domain 1"/>
    <property type="match status" value="1"/>
</dbReference>
<keyword evidence="8" id="KW-0418">Kinase</keyword>
<evidence type="ECO:0000313" key="7">
    <source>
        <dbReference type="Proteomes" id="UP001652621"/>
    </source>
</evidence>
<dbReference type="GeneID" id="101898458"/>
<protein>
    <recommendedName>
        <fullName evidence="5">ethanolamine kinase</fullName>
        <ecNumber evidence="5">2.7.1.82</ecNumber>
    </recommendedName>
</protein>
<comment type="pathway">
    <text evidence="3">Phospholipid metabolism; phosphatidylethanolamine biosynthesis; phosphatidylethanolamine from ethanolamine: step 1/3.</text>
</comment>
<feature type="compositionally biased region" description="Low complexity" evidence="6">
    <location>
        <begin position="149"/>
        <end position="159"/>
    </location>
</feature>
<dbReference type="CDD" id="cd05157">
    <property type="entry name" value="ETNK_euk"/>
    <property type="match status" value="1"/>
</dbReference>
<dbReference type="RefSeq" id="XP_058983195.1">
    <property type="nucleotide sequence ID" value="XM_059127212.1"/>
</dbReference>
<dbReference type="PANTHER" id="PTHR22603:SF66">
    <property type="entry name" value="ETHANOLAMINE KINASE"/>
    <property type="match status" value="1"/>
</dbReference>
<accession>A0ABM3VBM4</accession>
<keyword evidence="2" id="KW-1208">Phospholipid metabolism</keyword>
<evidence type="ECO:0000256" key="2">
    <source>
        <dbReference type="ARBA" id="ARBA00023264"/>
    </source>
</evidence>
<dbReference type="SUPFAM" id="SSF56112">
    <property type="entry name" value="Protein kinase-like (PK-like)"/>
    <property type="match status" value="1"/>
</dbReference>
<evidence type="ECO:0000256" key="1">
    <source>
        <dbReference type="ARBA" id="ARBA00023209"/>
    </source>
</evidence>
<reference evidence="8" key="1">
    <citation type="submission" date="2025-08" db="UniProtKB">
        <authorList>
            <consortium name="RefSeq"/>
        </authorList>
    </citation>
    <scope>IDENTIFICATION</scope>
    <source>
        <strain evidence="8">Aabys</strain>
        <tissue evidence="8">Whole body</tissue>
    </source>
</reference>
<proteinExistence type="inferred from homology"/>
<keyword evidence="8" id="KW-0808">Transferase</keyword>
<keyword evidence="1" id="KW-0444">Lipid biosynthesis</keyword>
<organism evidence="7 8">
    <name type="scientific">Musca domestica</name>
    <name type="common">House fly</name>
    <dbReference type="NCBI Taxonomy" id="7370"/>
    <lineage>
        <taxon>Eukaryota</taxon>
        <taxon>Metazoa</taxon>
        <taxon>Ecdysozoa</taxon>
        <taxon>Arthropoda</taxon>
        <taxon>Hexapoda</taxon>
        <taxon>Insecta</taxon>
        <taxon>Pterygota</taxon>
        <taxon>Neoptera</taxon>
        <taxon>Endopterygota</taxon>
        <taxon>Diptera</taxon>
        <taxon>Brachycera</taxon>
        <taxon>Muscomorpha</taxon>
        <taxon>Muscoidea</taxon>
        <taxon>Muscidae</taxon>
        <taxon>Musca</taxon>
    </lineage>
</organism>
<dbReference type="Pfam" id="PF01633">
    <property type="entry name" value="Choline_kinase"/>
    <property type="match status" value="1"/>
</dbReference>
<evidence type="ECO:0000256" key="4">
    <source>
        <dbReference type="ARBA" id="ARBA00038211"/>
    </source>
</evidence>
<evidence type="ECO:0000256" key="6">
    <source>
        <dbReference type="SAM" id="MobiDB-lite"/>
    </source>
</evidence>
<evidence type="ECO:0000256" key="3">
    <source>
        <dbReference type="ARBA" id="ARBA00037883"/>
    </source>
</evidence>
<keyword evidence="1" id="KW-0443">Lipid metabolism</keyword>
<gene>
    <name evidence="8" type="primary">LOC101898458</name>
</gene>